<gene>
    <name evidence="1" type="ORF">S01H1_04728</name>
</gene>
<dbReference type="AlphaFoldDB" id="X0SX19"/>
<name>X0SX19_9ZZZZ</name>
<sequence length="96" mass="10244">MPFIVAPLFLGSAAFGVVTGATTGAILTDVAIGAVLTGVGMQMKGAKQAAKSEAALYKYNAQVAEREAQATRRASIEEQHVQRENLRRTLKRNRAV</sequence>
<protein>
    <submittedName>
        <fullName evidence="1">Uncharacterized protein</fullName>
    </submittedName>
</protein>
<organism evidence="1">
    <name type="scientific">marine sediment metagenome</name>
    <dbReference type="NCBI Taxonomy" id="412755"/>
    <lineage>
        <taxon>unclassified sequences</taxon>
        <taxon>metagenomes</taxon>
        <taxon>ecological metagenomes</taxon>
    </lineage>
</organism>
<dbReference type="EMBL" id="BARS01002481">
    <property type="protein sequence ID" value="GAF85514.1"/>
    <property type="molecule type" value="Genomic_DNA"/>
</dbReference>
<feature type="non-terminal residue" evidence="1">
    <location>
        <position position="96"/>
    </location>
</feature>
<reference evidence="1" key="1">
    <citation type="journal article" date="2014" name="Front. Microbiol.">
        <title>High frequency of phylogenetically diverse reductive dehalogenase-homologous genes in deep subseafloor sedimentary metagenomes.</title>
        <authorList>
            <person name="Kawai M."/>
            <person name="Futagami T."/>
            <person name="Toyoda A."/>
            <person name="Takaki Y."/>
            <person name="Nishi S."/>
            <person name="Hori S."/>
            <person name="Arai W."/>
            <person name="Tsubouchi T."/>
            <person name="Morono Y."/>
            <person name="Uchiyama I."/>
            <person name="Ito T."/>
            <person name="Fujiyama A."/>
            <person name="Inagaki F."/>
            <person name="Takami H."/>
        </authorList>
    </citation>
    <scope>NUCLEOTIDE SEQUENCE</scope>
    <source>
        <strain evidence="1">Expedition CK06-06</strain>
    </source>
</reference>
<comment type="caution">
    <text evidence="1">The sequence shown here is derived from an EMBL/GenBank/DDBJ whole genome shotgun (WGS) entry which is preliminary data.</text>
</comment>
<accession>X0SX19</accession>
<evidence type="ECO:0000313" key="1">
    <source>
        <dbReference type="EMBL" id="GAF85514.1"/>
    </source>
</evidence>
<proteinExistence type="predicted"/>